<dbReference type="RefSeq" id="WP_042392892.1">
    <property type="nucleotide sequence ID" value="NZ_BBMZ01000015.1"/>
</dbReference>
<proteinExistence type="predicted"/>
<sequence length="185" mass="20190">MEITLVRHGKPDLKKSGRVNATGMREWVSAYDASRISGSPASAAKAACQNSNLIVSSPLPRAVSSLHTLGVKPNFILNELSEAPLPIFNVPAIKLPPSLWLVFFRLLWLAGASSKSESCADAQQRAKRVADHLTALAHEHEQVFSMGHGIMNKLIAKELERAGWKKVTDGESGYWGTVRYALPTF</sequence>
<dbReference type="SUPFAM" id="SSF53254">
    <property type="entry name" value="Phosphoglycerate mutase-like"/>
    <property type="match status" value="1"/>
</dbReference>
<protein>
    <recommendedName>
        <fullName evidence="3">Phosphoglycerate mutase family protein</fullName>
    </recommendedName>
</protein>
<evidence type="ECO:0000313" key="2">
    <source>
        <dbReference type="Proteomes" id="UP000029462"/>
    </source>
</evidence>
<dbReference type="AlphaFoldDB" id="A0A090V7K0"/>
<comment type="caution">
    <text evidence="1">The sequence shown here is derived from an EMBL/GenBank/DDBJ whole genome shotgun (WGS) entry which is preliminary data.</text>
</comment>
<reference evidence="1 2" key="1">
    <citation type="submission" date="2014-09" db="EMBL/GenBank/DDBJ databases">
        <title>Whole genome shotgun sequence of Escherichia vulneris NBRC 102420.</title>
        <authorList>
            <person name="Yoshida Y."/>
            <person name="Hosoyama A."/>
            <person name="Tsuchikane K."/>
            <person name="Ohji S."/>
            <person name="Ichikawa N."/>
            <person name="Kimura A."/>
            <person name="Yamazoe A."/>
            <person name="Ezaki T."/>
            <person name="Fujita N."/>
        </authorList>
    </citation>
    <scope>NUCLEOTIDE SEQUENCE [LARGE SCALE GENOMIC DNA]</scope>
    <source>
        <strain evidence="1 2">NBRC 102420</strain>
    </source>
</reference>
<dbReference type="Proteomes" id="UP000029462">
    <property type="component" value="Unassembled WGS sequence"/>
</dbReference>
<dbReference type="InterPro" id="IPR029033">
    <property type="entry name" value="His_PPase_superfam"/>
</dbReference>
<name>A0A090V7K0_PSEVU</name>
<dbReference type="eggNOG" id="COG0406">
    <property type="taxonomic scope" value="Bacteria"/>
</dbReference>
<organism evidence="1 2">
    <name type="scientific">Pseudescherichia vulneris NBRC 102420</name>
    <dbReference type="NCBI Taxonomy" id="1115515"/>
    <lineage>
        <taxon>Bacteria</taxon>
        <taxon>Pseudomonadati</taxon>
        <taxon>Pseudomonadota</taxon>
        <taxon>Gammaproteobacteria</taxon>
        <taxon>Enterobacterales</taxon>
        <taxon>Enterobacteriaceae</taxon>
        <taxon>Pseudescherichia</taxon>
    </lineage>
</organism>
<keyword evidence="2" id="KW-1185">Reference proteome</keyword>
<accession>A0A090V7K0</accession>
<dbReference type="EMBL" id="BBMZ01000015">
    <property type="protein sequence ID" value="GAL59244.1"/>
    <property type="molecule type" value="Genomic_DNA"/>
</dbReference>
<dbReference type="STRING" id="1115515.EV102420_15_01410"/>
<evidence type="ECO:0000313" key="1">
    <source>
        <dbReference type="EMBL" id="GAL59244.1"/>
    </source>
</evidence>
<dbReference type="InterPro" id="IPR013078">
    <property type="entry name" value="His_Pase_superF_clade-1"/>
</dbReference>
<evidence type="ECO:0008006" key="3">
    <source>
        <dbReference type="Google" id="ProtNLM"/>
    </source>
</evidence>
<dbReference type="Gene3D" id="3.40.50.1240">
    <property type="entry name" value="Phosphoglycerate mutase-like"/>
    <property type="match status" value="1"/>
</dbReference>
<gene>
    <name evidence="1" type="ORF">EV102420_15_01410</name>
</gene>
<dbReference type="Pfam" id="PF00300">
    <property type="entry name" value="His_Phos_1"/>
    <property type="match status" value="1"/>
</dbReference>